<organism evidence="3 4">
    <name type="scientific">Chilo suppressalis</name>
    <name type="common">Asiatic rice borer moth</name>
    <dbReference type="NCBI Taxonomy" id="168631"/>
    <lineage>
        <taxon>Eukaryota</taxon>
        <taxon>Metazoa</taxon>
        <taxon>Ecdysozoa</taxon>
        <taxon>Arthropoda</taxon>
        <taxon>Hexapoda</taxon>
        <taxon>Insecta</taxon>
        <taxon>Pterygota</taxon>
        <taxon>Neoptera</taxon>
        <taxon>Endopterygota</taxon>
        <taxon>Lepidoptera</taxon>
        <taxon>Glossata</taxon>
        <taxon>Ditrysia</taxon>
        <taxon>Pyraloidea</taxon>
        <taxon>Crambidae</taxon>
        <taxon>Crambinae</taxon>
        <taxon>Chilo</taxon>
    </lineage>
</organism>
<feature type="region of interest" description="Disordered" evidence="2">
    <location>
        <begin position="711"/>
        <end position="751"/>
    </location>
</feature>
<dbReference type="Proteomes" id="UP001153292">
    <property type="component" value="Chromosome 16"/>
</dbReference>
<accession>A0ABN8AV83</accession>
<proteinExistence type="predicted"/>
<name>A0ABN8AV83_CHISP</name>
<keyword evidence="4" id="KW-1185">Reference proteome</keyword>
<evidence type="ECO:0000313" key="3">
    <source>
        <dbReference type="EMBL" id="CAH0400026.1"/>
    </source>
</evidence>
<feature type="region of interest" description="Disordered" evidence="2">
    <location>
        <begin position="475"/>
        <end position="531"/>
    </location>
</feature>
<feature type="compositionally biased region" description="Polar residues" evidence="2">
    <location>
        <begin position="637"/>
        <end position="646"/>
    </location>
</feature>
<sequence>MCFFSNDALHEISQNIRSMMEELWLNWSHLGVEDSTKITNITKLVQIEKELHRDVILETRQKLIKIQKEVDKLKEETEELSRCLSVDITILDFKEDMMLVEYKRELEEQIAGEQMEQRRMKMERLLEWQRDLADKLGITIQELQEVPLPSEEELDRLKEHLEVLQAERDKRAETFLHTQVEIKDIMDKLQIKPQNKFEHIVVTSLSVDFKVTDLNMDRLAKLQQDLQEKYEQTNNRVLELRERLTKLWECLEEDRVYCENFLHAHPGCHPQTEAAIKEEIKRCEQIKRQKIQVFVANVRTKIKLMWDNVMYSTHERDEFAHYYQDIFTEDTLTLHELYLEKITKFYNEHKAIVVVSDLCFGHTKTRVPQFKIQQVTIQTSGTQSSTAADVNTNLWSKMNELEARASEPGRYNNRGGQLLKEERERKVIASNLPKIEAQLKELVVEYEAKTGGTFTVDGKPVLQVIEEDWENRKMERQNKLSARKQALTPQTPSLRSLATSPLGKRNRTAAGLAATAERNKPPSKRQLMTGSATKAVTTFSNNLSALKRSAISTVKRRISGRLAARVVAEGKPENAKRKLDYGLRTPKATVNGSILKHKRTSLGKRKSNSRRSTNATRSTASNDNEEAPPKDPLMESTLLTTYTDFKSLSKRKSNSRHSTNATRSTTSEEAPPKAPLMESTLLTTYTDFKVNEHKYFFNIDFTPSFHHSLLSKRKSNGRRSIDATRSTASNDNEEEGISEKQMCRSSMATSKPPETVLPAIVFSSIEERKTPTTPRTKPKYPTPLTPKVGKENIINQQVNVPGTPKSNLLYTPTRLTRSALKLDNNGFATPRAPLSANKVNLQRQNTISNMQVKTTPNSVSRSKSHTHLVRVKNLPPLI</sequence>
<feature type="compositionally biased region" description="Polar residues" evidence="2">
    <location>
        <begin position="487"/>
        <end position="499"/>
    </location>
</feature>
<evidence type="ECO:0000313" key="4">
    <source>
        <dbReference type="Proteomes" id="UP001153292"/>
    </source>
</evidence>
<evidence type="ECO:0000256" key="1">
    <source>
        <dbReference type="SAM" id="Coils"/>
    </source>
</evidence>
<dbReference type="Gene3D" id="1.20.58.1520">
    <property type="match status" value="1"/>
</dbReference>
<evidence type="ECO:0008006" key="5">
    <source>
        <dbReference type="Google" id="ProtNLM"/>
    </source>
</evidence>
<reference evidence="3" key="1">
    <citation type="submission" date="2021-12" db="EMBL/GenBank/DDBJ databases">
        <authorList>
            <person name="King R."/>
        </authorList>
    </citation>
    <scope>NUCLEOTIDE SEQUENCE</scope>
</reference>
<feature type="compositionally biased region" description="Basic residues" evidence="2">
    <location>
        <begin position="595"/>
        <end position="609"/>
    </location>
</feature>
<feature type="region of interest" description="Disordered" evidence="2">
    <location>
        <begin position="590"/>
        <end position="675"/>
    </location>
</feature>
<feature type="coiled-coil region" evidence="1">
    <location>
        <begin position="216"/>
        <end position="243"/>
    </location>
</feature>
<dbReference type="PANTHER" id="PTHR19321:SF41">
    <property type="entry name" value="FASCETTO-RELATED"/>
    <property type="match status" value="1"/>
</dbReference>
<feature type="compositionally biased region" description="Low complexity" evidence="2">
    <location>
        <begin position="610"/>
        <end position="622"/>
    </location>
</feature>
<dbReference type="EMBL" id="OU963909">
    <property type="protein sequence ID" value="CAH0400026.1"/>
    <property type="molecule type" value="Genomic_DNA"/>
</dbReference>
<keyword evidence="1" id="KW-0175">Coiled coil</keyword>
<dbReference type="InterPro" id="IPR007145">
    <property type="entry name" value="MAP65_Ase1_PRC1"/>
</dbReference>
<evidence type="ECO:0000256" key="2">
    <source>
        <dbReference type="SAM" id="MobiDB-lite"/>
    </source>
</evidence>
<dbReference type="PANTHER" id="PTHR19321">
    <property type="entry name" value="PROTEIN REGULATOR OF CYTOKINESIS 1 PRC1-RELATED"/>
    <property type="match status" value="1"/>
</dbReference>
<dbReference type="Pfam" id="PF03999">
    <property type="entry name" value="MAP65_ASE1"/>
    <property type="match status" value="1"/>
</dbReference>
<feature type="coiled-coil region" evidence="1">
    <location>
        <begin position="56"/>
        <end position="123"/>
    </location>
</feature>
<feature type="compositionally biased region" description="Polar residues" evidence="2">
    <location>
        <begin position="656"/>
        <end position="668"/>
    </location>
</feature>
<gene>
    <name evidence="3" type="ORF">CHILSU_LOCUS3208</name>
</gene>
<protein>
    <recommendedName>
        <fullName evidence="5">Protein regulator of cytokinesis 1</fullName>
    </recommendedName>
</protein>